<evidence type="ECO:0000313" key="1">
    <source>
        <dbReference type="EMBL" id="KAK3943077.1"/>
    </source>
</evidence>
<protein>
    <submittedName>
        <fullName evidence="1">Uncharacterized protein</fullName>
    </submittedName>
</protein>
<gene>
    <name evidence="1" type="ORF">QBC46DRAFT_362033</name>
</gene>
<organism evidence="1 2">
    <name type="scientific">Diplogelasinospora grovesii</name>
    <dbReference type="NCBI Taxonomy" id="303347"/>
    <lineage>
        <taxon>Eukaryota</taxon>
        <taxon>Fungi</taxon>
        <taxon>Dikarya</taxon>
        <taxon>Ascomycota</taxon>
        <taxon>Pezizomycotina</taxon>
        <taxon>Sordariomycetes</taxon>
        <taxon>Sordariomycetidae</taxon>
        <taxon>Sordariales</taxon>
        <taxon>Diplogelasinosporaceae</taxon>
        <taxon>Diplogelasinospora</taxon>
    </lineage>
</organism>
<keyword evidence="2" id="KW-1185">Reference proteome</keyword>
<comment type="caution">
    <text evidence="1">The sequence shown here is derived from an EMBL/GenBank/DDBJ whole genome shotgun (WGS) entry which is preliminary data.</text>
</comment>
<dbReference type="AlphaFoldDB" id="A0AAN6NG44"/>
<sequence>MALLGQHKRIPDPTAADATAALGHKSGYCQSDSEIDREIFVEIHRRSVDMYMNQYLDCLQQVHEERAGHVYEVDDFDDGVPPTDLAARAPDSNATGVTREEWRLKISRDSLARDLLAVHETLEFLKTRAALLPSRGALPISALSISAAMIRNSHRWEAIGVVATDVAGVACYYSSDIWKWIRTASIERCQAKVEALLRRLNKGEVDERNGEDLRGMSFWMVDHFRK</sequence>
<reference evidence="2" key="1">
    <citation type="journal article" date="2023" name="Mol. Phylogenet. Evol.">
        <title>Genome-scale phylogeny and comparative genomics of the fungal order Sordariales.</title>
        <authorList>
            <person name="Hensen N."/>
            <person name="Bonometti L."/>
            <person name="Westerberg I."/>
            <person name="Brannstrom I.O."/>
            <person name="Guillou S."/>
            <person name="Cros-Aarteil S."/>
            <person name="Calhoun S."/>
            <person name="Haridas S."/>
            <person name="Kuo A."/>
            <person name="Mondo S."/>
            <person name="Pangilinan J."/>
            <person name="Riley R."/>
            <person name="LaButti K."/>
            <person name="Andreopoulos B."/>
            <person name="Lipzen A."/>
            <person name="Chen C."/>
            <person name="Yan M."/>
            <person name="Daum C."/>
            <person name="Ng V."/>
            <person name="Clum A."/>
            <person name="Steindorff A."/>
            <person name="Ohm R.A."/>
            <person name="Martin F."/>
            <person name="Silar P."/>
            <person name="Natvig D.O."/>
            <person name="Lalanne C."/>
            <person name="Gautier V."/>
            <person name="Ament-Velasquez S.L."/>
            <person name="Kruys A."/>
            <person name="Hutchinson M.I."/>
            <person name="Powell A.J."/>
            <person name="Barry K."/>
            <person name="Miller A.N."/>
            <person name="Grigoriev I.V."/>
            <person name="Debuchy R."/>
            <person name="Gladieux P."/>
            <person name="Hiltunen Thoren M."/>
            <person name="Johannesson H."/>
        </authorList>
    </citation>
    <scope>NUCLEOTIDE SEQUENCE [LARGE SCALE GENOMIC DNA]</scope>
    <source>
        <strain evidence="2">CBS 340.73</strain>
    </source>
</reference>
<name>A0AAN6NG44_9PEZI</name>
<dbReference type="EMBL" id="MU853768">
    <property type="protein sequence ID" value="KAK3943077.1"/>
    <property type="molecule type" value="Genomic_DNA"/>
</dbReference>
<proteinExistence type="predicted"/>
<dbReference type="Proteomes" id="UP001303473">
    <property type="component" value="Unassembled WGS sequence"/>
</dbReference>
<accession>A0AAN6NG44</accession>
<evidence type="ECO:0000313" key="2">
    <source>
        <dbReference type="Proteomes" id="UP001303473"/>
    </source>
</evidence>